<sequence length="283" mass="30886">MRCPVSTSVTELSEIVRRDGGVVIEGLLTQGETSTVHDQLQPHVEKRSPGFREDAGDDEFYGRKTVRIQGLAAKSRQFVDSILLNEILLGIADNILLANCGNYWMSQAETIYIAPGNPAQTLHRDDINWSFAAKQGIDLQMSVLVALGDYDAEVGATRVVPFSHRDGYNSPIDSSLAQPVELQPGDALVYLGSLAHGGGANTSENRIRKALYMGFLLGWLTPEEAVPLAIPLEIAQTLPERARSLLGLSSLRGNTATTGIESFAQLWQLDRDHLDKLDGTFLQ</sequence>
<dbReference type="Gene3D" id="2.60.120.620">
    <property type="entry name" value="q2cbj1_9rhob like domain"/>
    <property type="match status" value="1"/>
</dbReference>
<dbReference type="PANTHER" id="PTHR20883:SF41">
    <property type="entry name" value="IRON_ALPHA-KETOGLUTARATE-DEPENDENT DIOXYGENASE ASQJ"/>
    <property type="match status" value="1"/>
</dbReference>
<keyword evidence="1" id="KW-0560">Oxidoreductase</keyword>
<dbReference type="EMBL" id="CAEZUL010000173">
    <property type="protein sequence ID" value="CAB4608779.1"/>
    <property type="molecule type" value="Genomic_DNA"/>
</dbReference>
<name>A0A6J6HAB2_9ZZZZ</name>
<dbReference type="PANTHER" id="PTHR20883">
    <property type="entry name" value="PHYTANOYL-COA DIOXYGENASE DOMAIN CONTAINING 1"/>
    <property type="match status" value="1"/>
</dbReference>
<accession>A0A6J6HAB2</accession>
<reference evidence="2" key="1">
    <citation type="submission" date="2020-05" db="EMBL/GenBank/DDBJ databases">
        <authorList>
            <person name="Chiriac C."/>
            <person name="Salcher M."/>
            <person name="Ghai R."/>
            <person name="Kavagutti S V."/>
        </authorList>
    </citation>
    <scope>NUCLEOTIDE SEQUENCE</scope>
</reference>
<dbReference type="InterPro" id="IPR008775">
    <property type="entry name" value="Phytyl_CoA_dOase-like"/>
</dbReference>
<dbReference type="GO" id="GO:0016491">
    <property type="term" value="F:oxidoreductase activity"/>
    <property type="evidence" value="ECO:0007669"/>
    <property type="project" value="UniProtKB-KW"/>
</dbReference>
<gene>
    <name evidence="2" type="ORF">UFOPK1808_01229</name>
</gene>
<evidence type="ECO:0000256" key="1">
    <source>
        <dbReference type="ARBA" id="ARBA00023002"/>
    </source>
</evidence>
<evidence type="ECO:0000313" key="2">
    <source>
        <dbReference type="EMBL" id="CAB4608779.1"/>
    </source>
</evidence>
<proteinExistence type="predicted"/>
<protein>
    <submittedName>
        <fullName evidence="2">Unannotated protein</fullName>
    </submittedName>
</protein>
<dbReference type="SUPFAM" id="SSF51197">
    <property type="entry name" value="Clavaminate synthase-like"/>
    <property type="match status" value="1"/>
</dbReference>
<organism evidence="2">
    <name type="scientific">freshwater metagenome</name>
    <dbReference type="NCBI Taxonomy" id="449393"/>
    <lineage>
        <taxon>unclassified sequences</taxon>
        <taxon>metagenomes</taxon>
        <taxon>ecological metagenomes</taxon>
    </lineage>
</organism>
<dbReference type="Pfam" id="PF05721">
    <property type="entry name" value="PhyH"/>
    <property type="match status" value="1"/>
</dbReference>
<dbReference type="AlphaFoldDB" id="A0A6J6HAB2"/>